<feature type="domain" description="XdhC Rossmann" evidence="2">
    <location>
        <begin position="153"/>
        <end position="295"/>
    </location>
</feature>
<dbReference type="PANTHER" id="PTHR30388:SF4">
    <property type="entry name" value="MOLYBDENUM COFACTOR INSERTION CHAPERONE PAOD"/>
    <property type="match status" value="1"/>
</dbReference>
<proteinExistence type="predicted"/>
<dbReference type="PANTHER" id="PTHR30388">
    <property type="entry name" value="ALDEHYDE OXIDOREDUCTASE MOLYBDENUM COFACTOR ASSEMBLY PROTEIN"/>
    <property type="match status" value="1"/>
</dbReference>
<dbReference type="InterPro" id="IPR027051">
    <property type="entry name" value="XdhC_Rossmann_dom"/>
</dbReference>
<dbReference type="Pfam" id="PF13478">
    <property type="entry name" value="XdhC_C"/>
    <property type="match status" value="1"/>
</dbReference>
<name>A0ABW4LCM3_9MICO</name>
<organism evidence="3 4">
    <name type="scientific">Amnibacterium endophyticum</name>
    <dbReference type="NCBI Taxonomy" id="2109337"/>
    <lineage>
        <taxon>Bacteria</taxon>
        <taxon>Bacillati</taxon>
        <taxon>Actinomycetota</taxon>
        <taxon>Actinomycetes</taxon>
        <taxon>Micrococcales</taxon>
        <taxon>Microbacteriaceae</taxon>
        <taxon>Amnibacterium</taxon>
    </lineage>
</organism>
<evidence type="ECO:0000259" key="1">
    <source>
        <dbReference type="Pfam" id="PF02625"/>
    </source>
</evidence>
<evidence type="ECO:0000313" key="3">
    <source>
        <dbReference type="EMBL" id="MFD1721278.1"/>
    </source>
</evidence>
<dbReference type="Gene3D" id="3.40.50.720">
    <property type="entry name" value="NAD(P)-binding Rossmann-like Domain"/>
    <property type="match status" value="1"/>
</dbReference>
<reference evidence="4" key="1">
    <citation type="journal article" date="2019" name="Int. J. Syst. Evol. Microbiol.">
        <title>The Global Catalogue of Microorganisms (GCM) 10K type strain sequencing project: providing services to taxonomists for standard genome sequencing and annotation.</title>
        <authorList>
            <consortium name="The Broad Institute Genomics Platform"/>
            <consortium name="The Broad Institute Genome Sequencing Center for Infectious Disease"/>
            <person name="Wu L."/>
            <person name="Ma J."/>
        </authorList>
    </citation>
    <scope>NUCLEOTIDE SEQUENCE [LARGE SCALE GENOMIC DNA]</scope>
    <source>
        <strain evidence="4">CGMCC 1.12471</strain>
    </source>
</reference>
<dbReference type="EMBL" id="JBHUEA010000008">
    <property type="protein sequence ID" value="MFD1721278.1"/>
    <property type="molecule type" value="Genomic_DNA"/>
</dbReference>
<dbReference type="RefSeq" id="WP_377933371.1">
    <property type="nucleotide sequence ID" value="NZ_JBHUEA010000008.1"/>
</dbReference>
<dbReference type="Pfam" id="PF02625">
    <property type="entry name" value="XdhC_CoxI"/>
    <property type="match status" value="1"/>
</dbReference>
<protein>
    <submittedName>
        <fullName evidence="3">XdhC family protein</fullName>
    </submittedName>
</protein>
<keyword evidence="4" id="KW-1185">Reference proteome</keyword>
<comment type="caution">
    <text evidence="3">The sequence shown here is derived from an EMBL/GenBank/DDBJ whole genome shotgun (WGS) entry which is preliminary data.</text>
</comment>
<dbReference type="InterPro" id="IPR003777">
    <property type="entry name" value="XdhC_CoxI"/>
</dbReference>
<dbReference type="InterPro" id="IPR052698">
    <property type="entry name" value="MoCofactor_Util/Proc"/>
</dbReference>
<evidence type="ECO:0000313" key="4">
    <source>
        <dbReference type="Proteomes" id="UP001597347"/>
    </source>
</evidence>
<feature type="domain" description="XdhC- CoxI" evidence="1">
    <location>
        <begin position="12"/>
        <end position="78"/>
    </location>
</feature>
<dbReference type="Proteomes" id="UP001597347">
    <property type="component" value="Unassembled WGS sequence"/>
</dbReference>
<accession>A0ABW4LCM3</accession>
<sequence>MLEIADRLLPLLRAPAPVALATAVDATGSSPYPVGSTLALADGAAPVGSVSGGCVESAVLAGCRAALGGAAPAVRRYGFGDPVAACGGEVDVLTHLLTRADAALLAGRLERRLRGEAVAVAVRTAGVALGRLVEGVEPGPGVFVDRAAAAPRMLLLGGTETAVAVAAAASAAGYAVTVSDVRSAFADPGRFPTRTEAVVARPHDAVRAFAPGPADAVCLLGHDEDLDALALAAALESDAGYVGAQGSRATTAPRRDRLVALGLPAPLLDRLHAPIGLALGATTPAQVAVAVVAEVLATRSGAPATPLSRLDGPLRVVASA</sequence>
<evidence type="ECO:0000259" key="2">
    <source>
        <dbReference type="Pfam" id="PF13478"/>
    </source>
</evidence>
<gene>
    <name evidence="3" type="ORF">ACFSBI_06920</name>
</gene>